<dbReference type="Ensembl" id="ENSBIXT00000017476.1">
    <property type="protein sequence ID" value="ENSBIXP00000032433.1"/>
    <property type="gene ID" value="ENSBIXG00000015012.1"/>
</dbReference>
<reference evidence="3" key="2">
    <citation type="submission" date="2025-08" db="UniProtKB">
        <authorList>
            <consortium name="Ensembl"/>
        </authorList>
    </citation>
    <scope>IDENTIFICATION</scope>
</reference>
<evidence type="ECO:0000313" key="4">
    <source>
        <dbReference type="Proteomes" id="UP000314981"/>
    </source>
</evidence>
<keyword evidence="4" id="KW-1185">Reference proteome</keyword>
<organism evidence="3 4">
    <name type="scientific">Bos indicus x Bos taurus</name>
    <name type="common">Hybrid cattle</name>
    <dbReference type="NCBI Taxonomy" id="30522"/>
    <lineage>
        <taxon>Eukaryota</taxon>
        <taxon>Metazoa</taxon>
        <taxon>Chordata</taxon>
        <taxon>Craniata</taxon>
        <taxon>Vertebrata</taxon>
        <taxon>Euteleostomi</taxon>
        <taxon>Mammalia</taxon>
        <taxon>Eutheria</taxon>
        <taxon>Laurasiatheria</taxon>
        <taxon>Artiodactyla</taxon>
        <taxon>Ruminantia</taxon>
        <taxon>Pecora</taxon>
        <taxon>Bovidae</taxon>
        <taxon>Bovinae</taxon>
        <taxon>Bos</taxon>
    </lineage>
</organism>
<dbReference type="AlphaFoldDB" id="A0A4W2E8R4"/>
<sequence>MKMEITTDNTEIQRIIRDYYQQLYANKIDNVEEMDKFLEKYSFPKLDQEEIENLNRPITSMEIETVIKNLPANKSPGPDGFTGEFYQKFREELTPILLKLFQKIAEEGKLPNSFYEATITLIPKPDKDPTKKENYRPISLMNIDARILNKILAIRIQQHIKKIIHHDQVGFIPGMQGFFNICKSINVIHHINKLKNKNHMIISIDAEKAFDKIQHPFMIKTLQKAGIEGTYLNIIKAIYDKPTANIILNGEKLKAFPLKSGTRQGCPLSPLLFNIVLEVLATAIRAEKEIKGIQIGKEEVKLSLFADDMILYIENPKDSTRKLLELINDYSKVPGYKINTQKSLAFLYTNNEKTETEIKETIPFTIAMGRIKYLGIYLPKETKDLYIENYKTLVKEIKEDTNRWRNIPCSWIGRINIVKVSILPKAIYRFNAIPIKLPTVFFTELEQIISQFVWKYKKPRIAKAILRKKNGTRGINLPDFRLYNKATVIKTVWYWHKDRNIDKWNKIESPEINPRTYGHLIFDKGGKNIQRIKDNLFNKWCWEIWSTTCERMKLEHFLTPYTKINSKWIKDLNVRPETIKLLEENIGKTLSDIHHSRILYDPPPRILEIKAKINKWDLIKLKSCTSKETISKVKRQPSEWEKIIANEATDKQLISKVYKQLLQLNSRKINDPIKKWAKELNRHFSKEDIQMANKHMKRCSTSLIIREML</sequence>
<accession>A0A4W2E8R4</accession>
<reference evidence="3 4" key="1">
    <citation type="submission" date="2018-11" db="EMBL/GenBank/DDBJ databases">
        <title>Haplotype-resolved cattle genomes.</title>
        <authorList>
            <person name="Low W.Y."/>
            <person name="Tearle R."/>
            <person name="Bickhart D.M."/>
            <person name="Rosen B.D."/>
            <person name="Koren S."/>
            <person name="Rhie A."/>
            <person name="Hiendleder S."/>
            <person name="Phillippy A.M."/>
            <person name="Smith T.P.L."/>
            <person name="Williams J.L."/>
        </authorList>
    </citation>
    <scope>NUCLEOTIDE SEQUENCE [LARGE SCALE GENOMIC DNA]</scope>
</reference>
<dbReference type="SUPFAM" id="SSF56672">
    <property type="entry name" value="DNA/RNA polymerases"/>
    <property type="match status" value="1"/>
</dbReference>
<dbReference type="EC" id="2.7.7.49" evidence="1"/>
<dbReference type="PROSITE" id="PS50878">
    <property type="entry name" value="RT_POL"/>
    <property type="match status" value="1"/>
</dbReference>
<dbReference type="InterPro" id="IPR043502">
    <property type="entry name" value="DNA/RNA_pol_sf"/>
</dbReference>
<dbReference type="OMA" id="TIAMGRI"/>
<name>A0A4W2E8R4_BOBOX</name>
<dbReference type="InterPro" id="IPR000477">
    <property type="entry name" value="RT_dom"/>
</dbReference>
<feature type="domain" description="Reverse transcriptase" evidence="2">
    <location>
        <begin position="103"/>
        <end position="378"/>
    </location>
</feature>
<evidence type="ECO:0000256" key="1">
    <source>
        <dbReference type="ARBA" id="ARBA00012493"/>
    </source>
</evidence>
<dbReference type="PANTHER" id="PTHR19446">
    <property type="entry name" value="REVERSE TRANSCRIPTASES"/>
    <property type="match status" value="1"/>
</dbReference>
<dbReference type="GO" id="GO:0003964">
    <property type="term" value="F:RNA-directed DNA polymerase activity"/>
    <property type="evidence" value="ECO:0007669"/>
    <property type="project" value="UniProtKB-EC"/>
</dbReference>
<dbReference type="CDD" id="cd01650">
    <property type="entry name" value="RT_nLTR_like"/>
    <property type="match status" value="1"/>
</dbReference>
<proteinExistence type="predicted"/>
<protein>
    <recommendedName>
        <fullName evidence="1">RNA-directed DNA polymerase</fullName>
        <ecNumber evidence="1">2.7.7.49</ecNumber>
    </recommendedName>
</protein>
<evidence type="ECO:0000259" key="2">
    <source>
        <dbReference type="PROSITE" id="PS50878"/>
    </source>
</evidence>
<dbReference type="Pfam" id="PF00078">
    <property type="entry name" value="RVT_1"/>
    <property type="match status" value="1"/>
</dbReference>
<evidence type="ECO:0000313" key="3">
    <source>
        <dbReference type="Ensembl" id="ENSBIXP00000032433.1"/>
    </source>
</evidence>
<dbReference type="Proteomes" id="UP000314981">
    <property type="component" value="Chromosome 21"/>
</dbReference>
<reference evidence="3" key="3">
    <citation type="submission" date="2025-09" db="UniProtKB">
        <authorList>
            <consortium name="Ensembl"/>
        </authorList>
    </citation>
    <scope>IDENTIFICATION</scope>
</reference>